<dbReference type="InterPro" id="IPR005225">
    <property type="entry name" value="Small_GTP-bd"/>
</dbReference>
<evidence type="ECO:0000256" key="4">
    <source>
        <dbReference type="ARBA" id="ARBA00022481"/>
    </source>
</evidence>
<evidence type="ECO:0000256" key="1">
    <source>
        <dbReference type="ARBA" id="ARBA00004342"/>
    </source>
</evidence>
<keyword evidence="11" id="KW-1185">Reference proteome</keyword>
<keyword evidence="3" id="KW-1003">Cell membrane</keyword>
<organism evidence="10 11">
    <name type="scientific">Brachionus plicatilis</name>
    <name type="common">Marine rotifer</name>
    <name type="synonym">Brachionus muelleri</name>
    <dbReference type="NCBI Taxonomy" id="10195"/>
    <lineage>
        <taxon>Eukaryota</taxon>
        <taxon>Metazoa</taxon>
        <taxon>Spiralia</taxon>
        <taxon>Gnathifera</taxon>
        <taxon>Rotifera</taxon>
        <taxon>Eurotatoria</taxon>
        <taxon>Monogononta</taxon>
        <taxon>Pseudotrocha</taxon>
        <taxon>Ploima</taxon>
        <taxon>Brachionidae</taxon>
        <taxon>Brachionus</taxon>
    </lineage>
</organism>
<gene>
    <name evidence="10" type="ORF">BpHYR1_020970</name>
</gene>
<dbReference type="NCBIfam" id="TIGR00231">
    <property type="entry name" value="small_GTP"/>
    <property type="match status" value="1"/>
</dbReference>
<keyword evidence="8" id="KW-0449">Lipoprotein</keyword>
<dbReference type="Proteomes" id="UP000276133">
    <property type="component" value="Unassembled WGS sequence"/>
</dbReference>
<proteinExistence type="inferred from homology"/>
<evidence type="ECO:0000256" key="8">
    <source>
        <dbReference type="ARBA" id="ARBA00023288"/>
    </source>
</evidence>
<evidence type="ECO:0000313" key="10">
    <source>
        <dbReference type="EMBL" id="RNA13311.1"/>
    </source>
</evidence>
<accession>A0A3M7QQG4</accession>
<dbReference type="GO" id="GO:0007264">
    <property type="term" value="P:small GTPase-mediated signal transduction"/>
    <property type="evidence" value="ECO:0007669"/>
    <property type="project" value="InterPro"/>
</dbReference>
<dbReference type="SMART" id="SM00175">
    <property type="entry name" value="RAB"/>
    <property type="match status" value="1"/>
</dbReference>
<keyword evidence="6" id="KW-0342">GTP-binding</keyword>
<evidence type="ECO:0000256" key="3">
    <source>
        <dbReference type="ARBA" id="ARBA00022475"/>
    </source>
</evidence>
<dbReference type="Gene3D" id="3.40.50.300">
    <property type="entry name" value="P-loop containing nucleotide triphosphate hydrolases"/>
    <property type="match status" value="1"/>
</dbReference>
<dbReference type="EMBL" id="REGN01005449">
    <property type="protein sequence ID" value="RNA13311.1"/>
    <property type="molecule type" value="Genomic_DNA"/>
</dbReference>
<sequence length="189" mass="21570">MSVRKKLVVVGDGACGKTCLLYAFCKDQFLDEYEVTVFETYVTDIEVDGIKIELVLWDTAGQEEYERLRPLSYPDSNVVLVCYSIDNRDSLENIYDKWCPEIKYYCPKIPIILVGNKKDLRLELKRSIDTEEGVKMAEKIGAYGFYECSAKTREGVRDVFETAASASLVYLKPKKSLKSKLAKTKCQIL</sequence>
<dbReference type="PROSITE" id="PS51420">
    <property type="entry name" value="RHO"/>
    <property type="match status" value="1"/>
</dbReference>
<dbReference type="SMART" id="SM00173">
    <property type="entry name" value="RAS"/>
    <property type="match status" value="1"/>
</dbReference>
<dbReference type="SUPFAM" id="SSF52540">
    <property type="entry name" value="P-loop containing nucleoside triphosphate hydrolases"/>
    <property type="match status" value="1"/>
</dbReference>
<dbReference type="InterPro" id="IPR003578">
    <property type="entry name" value="Small_GTPase_Rho"/>
</dbReference>
<dbReference type="OrthoDB" id="8830751at2759"/>
<dbReference type="STRING" id="10195.A0A3M7QQG4"/>
<dbReference type="PROSITE" id="PS51419">
    <property type="entry name" value="RAB"/>
    <property type="match status" value="1"/>
</dbReference>
<keyword evidence="9" id="KW-0636">Prenylation</keyword>
<dbReference type="PRINTS" id="PR00449">
    <property type="entry name" value="RASTRNSFRMNG"/>
</dbReference>
<dbReference type="GO" id="GO:0005525">
    <property type="term" value="F:GTP binding"/>
    <property type="evidence" value="ECO:0007669"/>
    <property type="project" value="UniProtKB-KW"/>
</dbReference>
<dbReference type="InterPro" id="IPR027417">
    <property type="entry name" value="P-loop_NTPase"/>
</dbReference>
<keyword evidence="7" id="KW-0472">Membrane</keyword>
<dbReference type="PROSITE" id="PS51421">
    <property type="entry name" value="RAS"/>
    <property type="match status" value="1"/>
</dbReference>
<evidence type="ECO:0000313" key="11">
    <source>
        <dbReference type="Proteomes" id="UP000276133"/>
    </source>
</evidence>
<protein>
    <submittedName>
        <fullName evidence="10">Ras-like GTP-binding</fullName>
    </submittedName>
</protein>
<evidence type="ECO:0000256" key="6">
    <source>
        <dbReference type="ARBA" id="ARBA00023134"/>
    </source>
</evidence>
<dbReference type="FunFam" id="3.40.50.300:FF:000983">
    <property type="entry name" value="Rho family GTPase"/>
    <property type="match status" value="1"/>
</dbReference>
<dbReference type="GO" id="GO:0005886">
    <property type="term" value="C:plasma membrane"/>
    <property type="evidence" value="ECO:0007669"/>
    <property type="project" value="UniProtKB-SubCell"/>
</dbReference>
<dbReference type="SMART" id="SM00174">
    <property type="entry name" value="RHO"/>
    <property type="match status" value="1"/>
</dbReference>
<dbReference type="Pfam" id="PF00071">
    <property type="entry name" value="Ras"/>
    <property type="match status" value="1"/>
</dbReference>
<evidence type="ECO:0000256" key="2">
    <source>
        <dbReference type="ARBA" id="ARBA00010142"/>
    </source>
</evidence>
<evidence type="ECO:0000256" key="5">
    <source>
        <dbReference type="ARBA" id="ARBA00022741"/>
    </source>
</evidence>
<reference evidence="10 11" key="1">
    <citation type="journal article" date="2018" name="Sci. Rep.">
        <title>Genomic signatures of local adaptation to the degree of environmental predictability in rotifers.</title>
        <authorList>
            <person name="Franch-Gras L."/>
            <person name="Hahn C."/>
            <person name="Garcia-Roger E.M."/>
            <person name="Carmona M.J."/>
            <person name="Serra M."/>
            <person name="Gomez A."/>
        </authorList>
    </citation>
    <scope>NUCLEOTIDE SEQUENCE [LARGE SCALE GENOMIC DNA]</scope>
    <source>
        <strain evidence="10">HYR1</strain>
    </source>
</reference>
<comment type="caution">
    <text evidence="10">The sequence shown here is derived from an EMBL/GenBank/DDBJ whole genome shotgun (WGS) entry which is preliminary data.</text>
</comment>
<dbReference type="InterPro" id="IPR001806">
    <property type="entry name" value="Small_GTPase"/>
</dbReference>
<comment type="subcellular location">
    <subcellularLocation>
        <location evidence="1">Cell membrane</location>
        <topology evidence="1">Lipid-anchor</topology>
        <orientation evidence="1">Cytoplasmic side</orientation>
    </subcellularLocation>
</comment>
<name>A0A3M7QQG4_BRAPC</name>
<evidence type="ECO:0000256" key="7">
    <source>
        <dbReference type="ARBA" id="ARBA00023136"/>
    </source>
</evidence>
<keyword evidence="4" id="KW-0488">Methylation</keyword>
<evidence type="ECO:0000256" key="9">
    <source>
        <dbReference type="ARBA" id="ARBA00023289"/>
    </source>
</evidence>
<comment type="similarity">
    <text evidence="2">Belongs to the small GTPase superfamily. Rho family.</text>
</comment>
<keyword evidence="5" id="KW-0547">Nucleotide-binding</keyword>
<dbReference type="AlphaFoldDB" id="A0A3M7QQG4"/>
<dbReference type="PANTHER" id="PTHR24072">
    <property type="entry name" value="RHO FAMILY GTPASE"/>
    <property type="match status" value="1"/>
</dbReference>
<dbReference type="GO" id="GO:0003924">
    <property type="term" value="F:GTPase activity"/>
    <property type="evidence" value="ECO:0007669"/>
    <property type="project" value="InterPro"/>
</dbReference>